<protein>
    <submittedName>
        <fullName evidence="3">Uncharacterized protein</fullName>
    </submittedName>
</protein>
<dbReference type="InterPro" id="IPR017499">
    <property type="entry name" value="Thf1"/>
</dbReference>
<dbReference type="PANTHER" id="PTHR34793">
    <property type="entry name" value="PROTEIN THYLAKOID FORMATION 1, CHLOROPLASTIC"/>
    <property type="match status" value="1"/>
</dbReference>
<evidence type="ECO:0000313" key="3">
    <source>
        <dbReference type="EMBL" id="KAL1518533.1"/>
    </source>
</evidence>
<dbReference type="Pfam" id="PF11264">
    <property type="entry name" value="ThylakoidFormat"/>
    <property type="match status" value="1"/>
</dbReference>
<keyword evidence="4" id="KW-1185">Reference proteome</keyword>
<evidence type="ECO:0000313" key="4">
    <source>
        <dbReference type="Proteomes" id="UP001515480"/>
    </source>
</evidence>
<keyword evidence="1 2" id="KW-0175">Coiled coil</keyword>
<organism evidence="3 4">
    <name type="scientific">Prymnesium parvum</name>
    <name type="common">Toxic golden alga</name>
    <dbReference type="NCBI Taxonomy" id="97485"/>
    <lineage>
        <taxon>Eukaryota</taxon>
        <taxon>Haptista</taxon>
        <taxon>Haptophyta</taxon>
        <taxon>Prymnesiophyceae</taxon>
        <taxon>Prymnesiales</taxon>
        <taxon>Prymnesiaceae</taxon>
        <taxon>Prymnesium</taxon>
    </lineage>
</organism>
<feature type="coiled-coil region" evidence="2">
    <location>
        <begin position="224"/>
        <end position="255"/>
    </location>
</feature>
<dbReference type="GO" id="GO:0010207">
    <property type="term" value="P:photosystem II assembly"/>
    <property type="evidence" value="ECO:0007669"/>
    <property type="project" value="InterPro"/>
</dbReference>
<accession>A0AB34JBV4</accession>
<evidence type="ECO:0000256" key="1">
    <source>
        <dbReference type="ARBA" id="ARBA00023054"/>
    </source>
</evidence>
<evidence type="ECO:0000256" key="2">
    <source>
        <dbReference type="SAM" id="Coils"/>
    </source>
</evidence>
<dbReference type="PANTHER" id="PTHR34793:SF1">
    <property type="entry name" value="PROTEIN THYLAKOID FORMATION 1, CHLOROPLASTIC"/>
    <property type="match status" value="1"/>
</dbReference>
<sequence length="258" mass="28246">MSATLMAVGVLSLHISPNVHVISTASRSPAFMQIPATIGEAKSRFQAALGKYQTPAMPTQSFINSMLTQQFALVAPTYRYSRIYSVGFEFLCQAYLPVTCRTPEDAEKIRKAMYTALDFDPMQCKADAEQLLAFAAGKSEAELLGSDDFQQVKEKPFKYSLQFGAGLITLMKAVGVEPGKESIDRWCAALNLPNAASLTRDWENFNLQMSKLETFQEMMLQMNAAAKRTEAARLKAKAEAAAKEATDAEAEAAAEVSE</sequence>
<dbReference type="Proteomes" id="UP001515480">
    <property type="component" value="Unassembled WGS sequence"/>
</dbReference>
<dbReference type="EMBL" id="JBGBPQ010000010">
    <property type="protein sequence ID" value="KAL1518533.1"/>
    <property type="molecule type" value="Genomic_DNA"/>
</dbReference>
<gene>
    <name evidence="3" type="ORF">AB1Y20_002822</name>
</gene>
<dbReference type="AlphaFoldDB" id="A0AB34JBV4"/>
<comment type="caution">
    <text evidence="3">The sequence shown here is derived from an EMBL/GenBank/DDBJ whole genome shotgun (WGS) entry which is preliminary data.</text>
</comment>
<reference evidence="3 4" key="1">
    <citation type="journal article" date="2024" name="Science">
        <title>Giant polyketide synthase enzymes in the biosynthesis of giant marine polyether toxins.</title>
        <authorList>
            <person name="Fallon T.R."/>
            <person name="Shende V.V."/>
            <person name="Wierzbicki I.H."/>
            <person name="Pendleton A.L."/>
            <person name="Watervoot N.F."/>
            <person name="Auber R.P."/>
            <person name="Gonzalez D.J."/>
            <person name="Wisecaver J.H."/>
            <person name="Moore B.S."/>
        </authorList>
    </citation>
    <scope>NUCLEOTIDE SEQUENCE [LARGE SCALE GENOMIC DNA]</scope>
    <source>
        <strain evidence="3 4">12B1</strain>
    </source>
</reference>
<proteinExistence type="predicted"/>
<name>A0AB34JBV4_PRYPA</name>